<reference evidence="4" key="1">
    <citation type="journal article" date="2017" name="Nat. Microbiol.">
        <title>Global analysis of biosynthetic gene clusters reveals vast potential of secondary metabolite production in Penicillium species.</title>
        <authorList>
            <person name="Nielsen J.C."/>
            <person name="Grijseels S."/>
            <person name="Prigent S."/>
            <person name="Ji B."/>
            <person name="Dainat J."/>
            <person name="Nielsen K.F."/>
            <person name="Frisvad J.C."/>
            <person name="Workman M."/>
            <person name="Nielsen J."/>
        </authorList>
    </citation>
    <scope>NUCLEOTIDE SEQUENCE [LARGE SCALE GENOMIC DNA]</scope>
    <source>
        <strain evidence="4">IBT 29525</strain>
    </source>
</reference>
<proteinExistence type="predicted"/>
<evidence type="ECO:0000256" key="1">
    <source>
        <dbReference type="SAM" id="Coils"/>
    </source>
</evidence>
<feature type="region of interest" description="Disordered" evidence="2">
    <location>
        <begin position="74"/>
        <end position="93"/>
    </location>
</feature>
<gene>
    <name evidence="3" type="ORF">PENSOL_c029G00497</name>
</gene>
<evidence type="ECO:0000313" key="3">
    <source>
        <dbReference type="EMBL" id="OQD93893.1"/>
    </source>
</evidence>
<dbReference type="Proteomes" id="UP000191612">
    <property type="component" value="Unassembled WGS sequence"/>
</dbReference>
<protein>
    <submittedName>
        <fullName evidence="3">Uncharacterized protein</fullName>
    </submittedName>
</protein>
<accession>A0A1V6QXH7</accession>
<keyword evidence="4" id="KW-1185">Reference proteome</keyword>
<keyword evidence="1" id="KW-0175">Coiled coil</keyword>
<name>A0A1V6QXH7_9EURO</name>
<comment type="caution">
    <text evidence="3">The sequence shown here is derived from an EMBL/GenBank/DDBJ whole genome shotgun (WGS) entry which is preliminary data.</text>
</comment>
<dbReference type="AlphaFoldDB" id="A0A1V6QXH7"/>
<dbReference type="EMBL" id="MDYO01000029">
    <property type="protein sequence ID" value="OQD93893.1"/>
    <property type="molecule type" value="Genomic_DNA"/>
</dbReference>
<feature type="coiled-coil region" evidence="1">
    <location>
        <begin position="22"/>
        <end position="49"/>
    </location>
</feature>
<evidence type="ECO:0000256" key="2">
    <source>
        <dbReference type="SAM" id="MobiDB-lite"/>
    </source>
</evidence>
<sequence length="93" mass="10195">MCDYYVRGSAQQEETLKGKGRALRKMRNADEDEAQLQKLDEEQEALRKRYWHQDIVLGEVVAAGVAVGGARDASLLPDETWESGTASLGADAA</sequence>
<evidence type="ECO:0000313" key="4">
    <source>
        <dbReference type="Proteomes" id="UP000191612"/>
    </source>
</evidence>
<organism evidence="3 4">
    <name type="scientific">Penicillium solitum</name>
    <dbReference type="NCBI Taxonomy" id="60172"/>
    <lineage>
        <taxon>Eukaryota</taxon>
        <taxon>Fungi</taxon>
        <taxon>Dikarya</taxon>
        <taxon>Ascomycota</taxon>
        <taxon>Pezizomycotina</taxon>
        <taxon>Eurotiomycetes</taxon>
        <taxon>Eurotiomycetidae</taxon>
        <taxon>Eurotiales</taxon>
        <taxon>Aspergillaceae</taxon>
        <taxon>Penicillium</taxon>
    </lineage>
</organism>